<accession>A0A1G9BY52</accession>
<dbReference type="EMBL" id="FNFM01000008">
    <property type="protein sequence ID" value="SDK44369.1"/>
    <property type="molecule type" value="Genomic_DNA"/>
</dbReference>
<dbReference type="Proteomes" id="UP000199213">
    <property type="component" value="Unassembled WGS sequence"/>
</dbReference>
<evidence type="ECO:0000313" key="1">
    <source>
        <dbReference type="EMBL" id="SDK44369.1"/>
    </source>
</evidence>
<evidence type="ECO:0000313" key="2">
    <source>
        <dbReference type="Proteomes" id="UP000199213"/>
    </source>
</evidence>
<dbReference type="AlphaFoldDB" id="A0A1G9BY52"/>
<dbReference type="RefSeq" id="WP_143013073.1">
    <property type="nucleotide sequence ID" value="NZ_FNFM01000008.1"/>
</dbReference>
<protein>
    <submittedName>
        <fullName evidence="1">Uncharacterized protein</fullName>
    </submittedName>
</protein>
<name>A0A1G9BY52_ACTMZ</name>
<sequence length="263" mass="29708">MDLENRARNRSIANASVQALVRSIHAGRWEPDNGETVKYNVEGQLTDGQHRFQAVITTETPVEMNIAYNVPDEAMGTIDAGRARSTSDNLSIRHGSGTETMPKASVVASVHKRVFAWMNGQYLNLGSIKFTADDIDVTSTTHQEVIETVRFILDNKTTLTRHLLTEAQAGMAAWLLRTCSVPDAEVFFDRLNSGIPVGEHDPVFRLREALIRAPGRGTRRAEHVNLYVIIQAWNHFRKGNELKLMRMPRAEQEFTWEKFPRPI</sequence>
<proteinExistence type="predicted"/>
<reference evidence="2" key="1">
    <citation type="submission" date="2016-10" db="EMBL/GenBank/DDBJ databases">
        <authorList>
            <person name="Varghese N."/>
            <person name="Submissions S."/>
        </authorList>
    </citation>
    <scope>NUCLEOTIDE SEQUENCE [LARGE SCALE GENOMIC DNA]</scope>
    <source>
        <strain evidence="2">DSM 45460</strain>
    </source>
</reference>
<gene>
    <name evidence="1" type="ORF">SAMN04487820_1085</name>
</gene>
<keyword evidence="2" id="KW-1185">Reference proteome</keyword>
<organism evidence="1 2">
    <name type="scientific">Actinopolyspora mzabensis</name>
    <dbReference type="NCBI Taxonomy" id="995066"/>
    <lineage>
        <taxon>Bacteria</taxon>
        <taxon>Bacillati</taxon>
        <taxon>Actinomycetota</taxon>
        <taxon>Actinomycetes</taxon>
        <taxon>Actinopolysporales</taxon>
        <taxon>Actinopolysporaceae</taxon>
        <taxon>Actinopolyspora</taxon>
    </lineage>
</organism>
<dbReference type="OrthoDB" id="950695at2"/>